<protein>
    <submittedName>
        <fullName evidence="1">Uncharacterized protein</fullName>
    </submittedName>
</protein>
<evidence type="ECO:0000313" key="1">
    <source>
        <dbReference type="EMBL" id="KAF6175594.1"/>
    </source>
</evidence>
<dbReference type="PANTHER" id="PTHR31008">
    <property type="entry name" value="COP1-INTERACTING PROTEIN-RELATED"/>
    <property type="match status" value="1"/>
</dbReference>
<name>A0A7J7P8X2_9MAGN</name>
<gene>
    <name evidence="1" type="ORF">GIB67_002606</name>
</gene>
<dbReference type="Proteomes" id="UP000541444">
    <property type="component" value="Unassembled WGS sequence"/>
</dbReference>
<dbReference type="AlphaFoldDB" id="A0A7J7P8X2"/>
<comment type="caution">
    <text evidence="1">The sequence shown here is derived from an EMBL/GenBank/DDBJ whole genome shotgun (WGS) entry which is preliminary data.</text>
</comment>
<organism evidence="1 2">
    <name type="scientific">Kingdonia uniflora</name>
    <dbReference type="NCBI Taxonomy" id="39325"/>
    <lineage>
        <taxon>Eukaryota</taxon>
        <taxon>Viridiplantae</taxon>
        <taxon>Streptophyta</taxon>
        <taxon>Embryophyta</taxon>
        <taxon>Tracheophyta</taxon>
        <taxon>Spermatophyta</taxon>
        <taxon>Magnoliopsida</taxon>
        <taxon>Ranunculales</taxon>
        <taxon>Circaeasteraceae</taxon>
        <taxon>Kingdonia</taxon>
    </lineage>
</organism>
<reference evidence="1 2" key="1">
    <citation type="journal article" date="2020" name="IScience">
        <title>Genome Sequencing of the Endangered Kingdonia uniflora (Circaeasteraceae, Ranunculales) Reveals Potential Mechanisms of Evolutionary Specialization.</title>
        <authorList>
            <person name="Sun Y."/>
            <person name="Deng T."/>
            <person name="Zhang A."/>
            <person name="Moore M.J."/>
            <person name="Landis J.B."/>
            <person name="Lin N."/>
            <person name="Zhang H."/>
            <person name="Zhang X."/>
            <person name="Huang J."/>
            <person name="Zhang X."/>
            <person name="Sun H."/>
            <person name="Wang H."/>
        </authorList>
    </citation>
    <scope>NUCLEOTIDE SEQUENCE [LARGE SCALE GENOMIC DNA]</scope>
    <source>
        <strain evidence="1">TB1705</strain>
        <tissue evidence="1">Leaf</tissue>
    </source>
</reference>
<accession>A0A7J7P8X2</accession>
<dbReference type="PANTHER" id="PTHR31008:SF2">
    <property type="entry name" value="COP1-INTERACTING PROTEIN-LIKE PROTEIN"/>
    <property type="match status" value="1"/>
</dbReference>
<keyword evidence="2" id="KW-1185">Reference proteome</keyword>
<sequence>MKTQCDLVITANGKTEKVASGLLHPFIAHLKTAKDQIDKGGYSIMLKPNTDATWFTKGTIERFVRFVSTPEVLERVNTVESEISQIEEAIAIQGNDSLESTLVEKRQKKGEGQQIGSMESIEAANKKLTSKKARTKRNSSKHIQVQSELKYQIKNLVLKYTASLQIPF</sequence>
<dbReference type="EMBL" id="JACGCM010000157">
    <property type="protein sequence ID" value="KAF6175594.1"/>
    <property type="molecule type" value="Genomic_DNA"/>
</dbReference>
<evidence type="ECO:0000313" key="2">
    <source>
        <dbReference type="Proteomes" id="UP000541444"/>
    </source>
</evidence>
<dbReference type="OrthoDB" id="2020180at2759"/>
<proteinExistence type="predicted"/>